<dbReference type="GeneTree" id="ENSGT00940000159962"/>
<accession>F8VYL1</accession>
<dbReference type="OrthoDB" id="1104827at2759"/>
<proteinExistence type="evidence at protein level"/>
<dbReference type="InterPro" id="IPR016024">
    <property type="entry name" value="ARM-type_fold"/>
</dbReference>
<protein>
    <submittedName>
        <fullName evidence="1">Formin like 3</fullName>
    </submittedName>
</protein>
<dbReference type="ChiTaRS" id="FMNL3">
    <property type="organism name" value="human"/>
</dbReference>
<dbReference type="Bgee" id="ENSG00000161791">
    <property type="expression patterns" value="Expressed in sural nerve and 138 other cell types or tissues"/>
</dbReference>
<evidence type="ECO:0000313" key="1">
    <source>
        <dbReference type="Ensembl" id="ENSP00000448939.1"/>
    </source>
</evidence>
<dbReference type="Proteomes" id="UP000005640">
    <property type="component" value="Chromosome 12"/>
</dbReference>
<dbReference type="SUPFAM" id="SSF48371">
    <property type="entry name" value="ARM repeat"/>
    <property type="match status" value="1"/>
</dbReference>
<organism evidence="1 2">
    <name type="scientific">Homo sapiens</name>
    <name type="common">Human</name>
    <dbReference type="NCBI Taxonomy" id="9606"/>
    <lineage>
        <taxon>Eukaryota</taxon>
        <taxon>Metazoa</taxon>
        <taxon>Chordata</taxon>
        <taxon>Craniata</taxon>
        <taxon>Vertebrata</taxon>
        <taxon>Euteleostomi</taxon>
        <taxon>Mammalia</taxon>
        <taxon>Eutheria</taxon>
        <taxon>Euarchontoglires</taxon>
        <taxon>Primates</taxon>
        <taxon>Haplorrhini</taxon>
        <taxon>Catarrhini</taxon>
        <taxon>Hominidae</taxon>
        <taxon>Homo</taxon>
    </lineage>
</organism>
<keyword evidence="3 4" id="KW-1267">Proteomics identification</keyword>
<name>F8VYL1_HUMAN</name>
<dbReference type="AlphaFoldDB" id="F8VYL1"/>
<dbReference type="ExpressionAtlas" id="F8VYL1">
    <property type="expression patterns" value="baseline and differential"/>
</dbReference>
<reference evidence="1 2" key="3">
    <citation type="journal article" date="2006" name="Nature">
        <title>The finished DNA sequence of human chromosome 12.</title>
        <authorList>
            <consortium name="Baylor College of Medicine Human Genome Sequencing Center Sequence Production Team"/>
            <person name="Scherer S.E."/>
            <person name="Muzny D.M."/>
            <person name="Buhay C.J."/>
            <person name="Chen R."/>
            <person name="Cree A."/>
            <person name="Ding Y."/>
            <person name="Dugan-Rocha S."/>
            <person name="Gill R."/>
            <person name="Gunaratne P."/>
            <person name="Harris R.A."/>
            <person name="Hawes A.C."/>
            <person name="Hernandez J."/>
            <person name="Hodgson A.V."/>
            <person name="Hume J."/>
            <person name="Jackson A."/>
            <person name="Khan Z.M."/>
            <person name="Kovar-Smith C."/>
            <person name="Lewis L.R."/>
            <person name="Lozado R.J."/>
            <person name="Metzker M.L."/>
            <person name="Milosavljevic A."/>
            <person name="Miner G.R."/>
            <person name="Montgomery K.T."/>
            <person name="Morgan M.B."/>
            <person name="Nazareth L.V."/>
            <person name="Scott G."/>
            <person name="Sodergren E."/>
            <person name="Song X.Z."/>
            <person name="Steffen D."/>
            <person name="Lovering R.C."/>
            <person name="Wheeler D.A."/>
            <person name="Worley K.C."/>
            <person name="Yuan Y."/>
            <person name="Zhang Z."/>
            <person name="Adams C.Q."/>
            <person name="Ansari-Lari M.A."/>
            <person name="Ayele M."/>
            <person name="Brown M.J."/>
            <person name="Chen G."/>
            <person name="Chen Z."/>
            <person name="Clerc-Blankenburg K.P."/>
            <person name="Davis C."/>
            <person name="Delgado O."/>
            <person name="Dinh H.H."/>
            <person name="Draper H."/>
            <person name="Gonzalez-Garay M.L."/>
            <person name="Havlak P."/>
            <person name="Jackson L.R."/>
            <person name="Jacob L.S."/>
            <person name="Kelly S.H."/>
            <person name="Li L."/>
            <person name="Li Z."/>
            <person name="Liu J."/>
            <person name="Liu W."/>
            <person name="Lu J."/>
            <person name="Maheshwari M."/>
            <person name="Nguyen B.V."/>
            <person name="Okwuonu G.O."/>
            <person name="Pasternak S."/>
            <person name="Perez L.M."/>
            <person name="Plopper F.J."/>
            <person name="Santibanez J."/>
            <person name="Shen H."/>
            <person name="Tabor P.E."/>
            <person name="Verduzco D."/>
            <person name="Waldron L."/>
            <person name="Wang Q."/>
            <person name="Williams G.A."/>
            <person name="Zhang J."/>
            <person name="Zhou J."/>
            <person name="Allen C.C."/>
            <person name="Amin A.G."/>
            <person name="Anyalebechi V."/>
            <person name="Bailey M."/>
            <person name="Barbaria J.A."/>
            <person name="Bimage K.E."/>
            <person name="Bryant N.P."/>
            <person name="Burch P.E."/>
            <person name="Burkett C.E."/>
            <person name="Burrell K.L."/>
            <person name="Calderon E."/>
            <person name="Cardenas V."/>
            <person name="Carter K."/>
            <person name="Casias K."/>
            <person name="Cavazos I."/>
            <person name="Cavazos S.R."/>
            <person name="Ceasar H."/>
            <person name="Chacko J."/>
            <person name="Chan S.N."/>
            <person name="Chavez D."/>
            <person name="Christopoulos C."/>
            <person name="Chu J."/>
            <person name="Cockrell R."/>
            <person name="Cox C.D."/>
            <person name="Dang M."/>
            <person name="Dathorne S.R."/>
            <person name="David R."/>
            <person name="Davis C.M."/>
            <person name="Davy-Carroll L."/>
            <person name="Deshazo D.R."/>
            <person name="Donlin J.E."/>
            <person name="D'Souza L."/>
            <person name="Eaves K.A."/>
            <person name="Egan A."/>
            <person name="Emery-Cohen A.J."/>
            <person name="Escotto M."/>
            <person name="Flagg N."/>
            <person name="Forbes L.D."/>
            <person name="Gabisi A.M."/>
            <person name="Garza M."/>
            <person name="Hamilton C."/>
            <person name="Henderson N."/>
            <person name="Hernandez O."/>
            <person name="Hines S."/>
            <person name="Hogues M.E."/>
            <person name="Huang M."/>
            <person name="Idlebird D.G."/>
            <person name="Johnson R."/>
            <person name="Jolivet A."/>
            <person name="Jones S."/>
            <person name="Kagan R."/>
            <person name="King L.M."/>
            <person name="Leal B."/>
            <person name="Lebow H."/>
            <person name="Lee S."/>
            <person name="LeVan J.M."/>
            <person name="Lewis L.C."/>
            <person name="London P."/>
            <person name="Lorensuhewa L.M."/>
            <person name="Loulseged H."/>
            <person name="Lovett D.A."/>
            <person name="Lucier A."/>
            <person name="Lucier R.L."/>
            <person name="Ma J."/>
            <person name="Madu R.C."/>
            <person name="Mapua P."/>
            <person name="Martindale A.D."/>
            <person name="Martinez E."/>
            <person name="Massey E."/>
            <person name="Mawhiney S."/>
            <person name="Meador M.G."/>
            <person name="Mendez S."/>
            <person name="Mercado C."/>
            <person name="Mercado I.C."/>
            <person name="Merritt C.E."/>
            <person name="Miner Z.L."/>
            <person name="Minja E."/>
            <person name="Mitchell T."/>
            <person name="Mohabbat F."/>
            <person name="Mohabbat K."/>
            <person name="Montgomery B."/>
            <person name="Moore N."/>
            <person name="Morris S."/>
            <person name="Munidasa M."/>
            <person name="Ngo R.N."/>
            <person name="Nguyen N.B."/>
            <person name="Nickerson E."/>
            <person name="Nwaokelemeh O.O."/>
            <person name="Nwokenkwo S."/>
            <person name="Obregon M."/>
            <person name="Oguh M."/>
            <person name="Oragunye N."/>
            <person name="Oviedo R.J."/>
            <person name="Parish B.J."/>
            <person name="Parker D.N."/>
            <person name="Parrish J."/>
            <person name="Parks K.L."/>
            <person name="Paul H.A."/>
            <person name="Payton B.A."/>
            <person name="Perez A."/>
            <person name="Perrin W."/>
            <person name="Pickens A."/>
            <person name="Primus E.L."/>
            <person name="Pu L.L."/>
            <person name="Puazo M."/>
            <person name="Quiles M.M."/>
            <person name="Quiroz J.B."/>
            <person name="Rabata D."/>
            <person name="Reeves K."/>
            <person name="Ruiz S.J."/>
            <person name="Shao H."/>
            <person name="Sisson I."/>
            <person name="Sonaike T."/>
            <person name="Sorelle R.P."/>
            <person name="Sutton A.E."/>
            <person name="Svatek A.F."/>
            <person name="Svetz L.A."/>
            <person name="Tamerisa K.S."/>
            <person name="Taylor T.R."/>
            <person name="Teague B."/>
            <person name="Thomas N."/>
            <person name="Thorn R.D."/>
            <person name="Trejos Z.Y."/>
            <person name="Trevino B.K."/>
            <person name="Ukegbu O.N."/>
            <person name="Urban J.B."/>
            <person name="Vasquez L.I."/>
            <person name="Vera V.A."/>
            <person name="Villasana D.M."/>
            <person name="Wang L."/>
            <person name="Ward-Moore S."/>
            <person name="Warren J.T."/>
            <person name="Wei X."/>
            <person name="White F."/>
            <person name="Williamson A.L."/>
            <person name="Wleczyk R."/>
            <person name="Wooden H.S."/>
            <person name="Wooden S.H."/>
            <person name="Yen J."/>
            <person name="Yoon L."/>
            <person name="Yoon V."/>
            <person name="Zorrilla S.E."/>
            <person name="Nelson D."/>
            <person name="Kucherlapati R."/>
            <person name="Weinstock G."/>
            <person name="Gibbs R.A."/>
            <person name="null."/>
        </authorList>
    </citation>
    <scope>NUCLEOTIDE SEQUENCE [LARGE SCALE GENOMIC DNA]</scope>
</reference>
<dbReference type="GO" id="GO:0022604">
    <property type="term" value="P:regulation of cell morphogenesis"/>
    <property type="evidence" value="ECO:0007669"/>
    <property type="project" value="InterPro"/>
</dbReference>
<dbReference type="VEuPathDB" id="HostDB:ENSG00000161791"/>
<evidence type="ECO:0007829" key="4">
    <source>
        <dbReference type="ProteomicsDB" id="F8VYL1"/>
    </source>
</evidence>
<dbReference type="SMR" id="F8VYL1"/>
<evidence type="ECO:0000313" key="2">
    <source>
        <dbReference type="Proteomes" id="UP000005640"/>
    </source>
</evidence>
<dbReference type="EMBL" id="AC020612">
    <property type="status" value="NOT_ANNOTATED_CDS"/>
    <property type="molecule type" value="Genomic_DNA"/>
</dbReference>
<reference evidence="1" key="5">
    <citation type="submission" date="2025-09" db="UniProtKB">
        <authorList>
            <consortium name="Ensembl"/>
        </authorList>
    </citation>
    <scope>IDENTIFICATION</scope>
</reference>
<dbReference type="PANTHER" id="PTHR45857">
    <property type="entry name" value="FORMIN-LIKE PROTEIN"/>
    <property type="match status" value="1"/>
</dbReference>
<dbReference type="MassIVE" id="F8VYL1"/>
<reference evidence="1" key="4">
    <citation type="submission" date="2025-08" db="UniProtKB">
        <authorList>
            <consortium name="Ensembl"/>
        </authorList>
    </citation>
    <scope>IDENTIFICATION</scope>
</reference>
<evidence type="ECO:0007829" key="3">
    <source>
        <dbReference type="PeptideAtlas" id="F8VYL1"/>
    </source>
</evidence>
<dbReference type="GO" id="GO:0007010">
    <property type="term" value="P:cytoskeleton organization"/>
    <property type="evidence" value="ECO:0007669"/>
    <property type="project" value="InterPro"/>
</dbReference>
<dbReference type="Antibodypedia" id="1106">
    <property type="antibodies" value="71 antibodies from 14 providers"/>
</dbReference>
<dbReference type="Ensembl" id="ENST00000550424.1">
    <property type="protein sequence ID" value="ENSP00000448939.1"/>
    <property type="gene ID" value="ENSG00000161791.14"/>
</dbReference>
<dbReference type="UCSC" id="uc058nsc.1">
    <property type="organism name" value="human"/>
</dbReference>
<dbReference type="Ensembl" id="ENST00000550424.1">
    <property type="protein sequence ID" value="ENSP00000448939.1"/>
    <property type="gene ID" value="ENSG00000161791.15"/>
</dbReference>
<dbReference type="OpenTargets" id="ENSG00000161791"/>
<reference evidence="1 2" key="1">
    <citation type="journal article" date="2001" name="Nature">
        <title>Initial sequencing and analysis of the human genome.</title>
        <authorList>
            <consortium name="International Human Genome Sequencing Consortium"/>
            <person name="Lander E.S."/>
            <person name="Linton L.M."/>
            <person name="Birren B."/>
            <person name="Nusbaum C."/>
            <person name="Zody M.C."/>
            <person name="Baldwin J."/>
            <person name="Devon K."/>
            <person name="Dewar K."/>
            <person name="Doyle M."/>
            <person name="FitzHugh W."/>
            <person name="Funke R."/>
            <person name="Gage D."/>
            <person name="Harris K."/>
            <person name="Heaford A."/>
            <person name="Howland J."/>
            <person name="Kann L."/>
            <person name="Lehoczky J."/>
            <person name="LeVine R."/>
            <person name="McEwan P."/>
            <person name="McKernan K."/>
            <person name="Meldrim J."/>
            <person name="Mesirov J.P."/>
            <person name="Miranda C."/>
            <person name="Morris W."/>
            <person name="Naylor J."/>
            <person name="Raymond C."/>
            <person name="Rosetti M."/>
            <person name="Santos R."/>
            <person name="Sheridan A."/>
            <person name="Sougnez C."/>
            <person name="Stange-Thomann N."/>
            <person name="Stojanovic N."/>
            <person name="Subramanian A."/>
            <person name="Wyman D."/>
            <person name="Rogers J."/>
            <person name="Sulston J."/>
            <person name="Ainscough R."/>
            <person name="Beck S."/>
            <person name="Bentley D."/>
            <person name="Burton J."/>
            <person name="Clee C."/>
            <person name="Carter N."/>
            <person name="Coulson A."/>
            <person name="Deadman R."/>
            <person name="Deloukas P."/>
            <person name="Dunham A."/>
            <person name="Dunham I."/>
            <person name="Durbin R."/>
            <person name="French L."/>
            <person name="Grafham D."/>
            <person name="Gregory S."/>
            <person name="Hubbard T."/>
            <person name="Humphray S."/>
            <person name="Hunt A."/>
            <person name="Jones M."/>
            <person name="Lloyd C."/>
            <person name="McMurray A."/>
            <person name="Matthews L."/>
            <person name="Mercer S."/>
            <person name="Milne S."/>
            <person name="Mullikin J.C."/>
            <person name="Mungall A."/>
            <person name="Plumb R."/>
            <person name="Ross M."/>
            <person name="Shownkeen R."/>
            <person name="Sims S."/>
            <person name="Waterston R.H."/>
            <person name="Wilson R.K."/>
            <person name="Hillier L.W."/>
            <person name="McPherson J.D."/>
            <person name="Marra M.A."/>
            <person name="Mardis E.R."/>
            <person name="Fulton L.A."/>
            <person name="Chinwalla A.T."/>
            <person name="Pepin K.H."/>
            <person name="Gish W.R."/>
            <person name="Chissoe S.L."/>
            <person name="Wendl M.C."/>
            <person name="Delehaunty K.D."/>
            <person name="Miner T.L."/>
            <person name="Delehaunty A."/>
            <person name="Kramer J.B."/>
            <person name="Cook L.L."/>
            <person name="Fulton R.S."/>
            <person name="Johnson D.L."/>
            <person name="Minx P.J."/>
            <person name="Clifton S.W."/>
            <person name="Hawkins T."/>
            <person name="Branscomb E."/>
            <person name="Predki P."/>
            <person name="Richardson P."/>
            <person name="Wenning S."/>
            <person name="Slezak T."/>
            <person name="Doggett N."/>
            <person name="Cheng J.F."/>
            <person name="Olsen A."/>
            <person name="Lucas S."/>
            <person name="Elkin C."/>
            <person name="Uberbacher E."/>
            <person name="Frazier M."/>
            <person name="Gibbs R.A."/>
            <person name="Muzny D.M."/>
            <person name="Scherer S.E."/>
            <person name="Bouck J.B."/>
            <person name="Sodergren E.J."/>
            <person name="Worley K.C."/>
            <person name="Rives C.M."/>
            <person name="Gorrell J.H."/>
            <person name="Metzker M.L."/>
            <person name="Naylor S.L."/>
            <person name="Kucherlapati R.S."/>
            <person name="Nelson D.L."/>
            <person name="Weinstock G.M."/>
            <person name="Sakaki Y."/>
            <person name="Fujiyama A."/>
            <person name="Hattori M."/>
            <person name="Yada T."/>
            <person name="Toyoda A."/>
            <person name="Itoh T."/>
            <person name="Kawagoe C."/>
            <person name="Watanabe H."/>
            <person name="Totoki Y."/>
            <person name="Taylor T."/>
            <person name="Weissenbach J."/>
            <person name="Heilig R."/>
            <person name="Saurin W."/>
            <person name="Artiguenave F."/>
            <person name="Brottier P."/>
            <person name="Bruls T."/>
            <person name="Pelletier E."/>
            <person name="Robert C."/>
            <person name="Wincker P."/>
            <person name="Smith D.R."/>
            <person name="Doucette-Stamm L."/>
            <person name="Rubenfield M."/>
            <person name="Weinstock K."/>
            <person name="Lee H.M."/>
            <person name="Dubois J."/>
            <person name="Rosenthal A."/>
            <person name="Platzer M."/>
            <person name="Nyakatura G."/>
            <person name="Taudien S."/>
            <person name="Rump A."/>
            <person name="Yang H."/>
            <person name="Yu J."/>
            <person name="Wang J."/>
            <person name="Huang G."/>
            <person name="Gu J."/>
            <person name="Hood L."/>
            <person name="Rowen L."/>
            <person name="Madan A."/>
            <person name="Qin S."/>
            <person name="Davis R.W."/>
            <person name="Federspiel N.A."/>
            <person name="Abola A.P."/>
            <person name="Proctor M.J."/>
            <person name="Myers R.M."/>
            <person name="Schmutz J."/>
            <person name="Dickson M."/>
            <person name="Grimwood J."/>
            <person name="Cox D.R."/>
            <person name="Olson M.V."/>
            <person name="Kaul R."/>
            <person name="Raymond C."/>
            <person name="Shimizu N."/>
            <person name="Kawasaki K."/>
            <person name="Minoshima S."/>
            <person name="Evans G.A."/>
            <person name="Athanasiou M."/>
            <person name="Schultz R."/>
            <person name="Roe B.A."/>
            <person name="Chen F."/>
            <person name="Pan H."/>
            <person name="Ramser J."/>
            <person name="Lehrach H."/>
            <person name="Reinhardt R."/>
            <person name="McCombie W.R."/>
            <person name="de la Bastide M."/>
            <person name="Dedhia N."/>
            <person name="Blocker H."/>
            <person name="Hornischer K."/>
            <person name="Nordsiek G."/>
            <person name="Agarwala R."/>
            <person name="Aravind L."/>
            <person name="Bailey J.A."/>
            <person name="Bateman A."/>
            <person name="Batzoglou S."/>
            <person name="Birney E."/>
            <person name="Bork P."/>
            <person name="Brown D.G."/>
            <person name="Burge C.B."/>
            <person name="Cerutti L."/>
            <person name="Chen H.C."/>
            <person name="Church D."/>
            <person name="Clamp M."/>
            <person name="Copley R.R."/>
            <person name="Doerks T."/>
            <person name="Eddy S.R."/>
            <person name="Eichler E.E."/>
            <person name="Furey T.S."/>
            <person name="Galagan J."/>
            <person name="Gilbert J.G."/>
            <person name="Harmon C."/>
            <person name="Hayashizaki Y."/>
            <person name="Haussler D."/>
            <person name="Hermjakob H."/>
            <person name="Hokamp K."/>
            <person name="Jang W."/>
            <person name="Johnson L.S."/>
            <person name="Jones T.A."/>
            <person name="Kasif S."/>
            <person name="Kaspryzk A."/>
            <person name="Kennedy S."/>
            <person name="Kent W.J."/>
            <person name="Kitts P."/>
            <person name="Koonin E.V."/>
            <person name="Korf I."/>
            <person name="Kulp D."/>
            <person name="Lancet D."/>
            <person name="Lowe T.M."/>
            <person name="McLysaght A."/>
            <person name="Mikkelsen T."/>
            <person name="Moran J.V."/>
            <person name="Mulder N."/>
            <person name="Pollara V.J."/>
            <person name="Ponting C.P."/>
            <person name="Schuler G."/>
            <person name="Schultz J."/>
            <person name="Slater G."/>
            <person name="Smit A.F."/>
            <person name="Stupka E."/>
            <person name="Szustakowski J."/>
            <person name="Thierry-Mieg D."/>
            <person name="Thierry-Mieg J."/>
            <person name="Wagner L."/>
            <person name="Wallis J."/>
            <person name="Wheeler R."/>
            <person name="Williams A."/>
            <person name="Wolf Y.I."/>
            <person name="Wolfe K.H."/>
            <person name="Yang S.P."/>
            <person name="Yeh R.F."/>
            <person name="Collins F."/>
            <person name="Guyer M.S."/>
            <person name="Peterson J."/>
            <person name="Felsenfeld A."/>
            <person name="Wetterstrand K.A."/>
            <person name="Patrinos A."/>
            <person name="Morgan M.J."/>
            <person name="de Jong P."/>
            <person name="Catanese J.J."/>
            <person name="Osoegawa K."/>
            <person name="Shizuya H."/>
            <person name="Choi S."/>
            <person name="Chen Y.J."/>
        </authorList>
    </citation>
    <scope>NUCLEOTIDE SEQUENCE [LARGE SCALE GENOMIC DNA]</scope>
</reference>
<dbReference type="PANTHER" id="PTHR45857:SF3">
    <property type="entry name" value="FORMIN-LIKE PROTEIN 3"/>
    <property type="match status" value="1"/>
</dbReference>
<sequence>MLRRVREGIGKSSMNLPPDKARLLRQYDNEKKWDLICDQERFQVKNPPHTYIQKL</sequence>
<gene>
    <name evidence="1" type="primary">FMNL3</name>
</gene>
<feature type="non-terminal residue" evidence="1">
    <location>
        <position position="55"/>
    </location>
</feature>
<dbReference type="HOGENOM" id="CLU_3037599_0_0_1"/>
<reference evidence="1 2" key="2">
    <citation type="journal article" date="2004" name="Nature">
        <title>Finishing the euchromatic sequence of the human genome.</title>
        <authorList>
            <consortium name="International Human Genome Sequencing Consortium"/>
        </authorList>
    </citation>
    <scope>NUCLEOTIDE SEQUENCE [LARGE SCALE GENOMIC DNA]</scope>
</reference>
<dbReference type="InterPro" id="IPR043592">
    <property type="entry name" value="FMNL_animal"/>
</dbReference>
<dbReference type="ProteomicsDB" id="29222"/>
<keyword evidence="2" id="KW-1185">Reference proteome</keyword>
<dbReference type="HGNC" id="HGNC:23698">
    <property type="gene designation" value="FMNL3"/>
</dbReference>